<dbReference type="Proteomes" id="UP000777438">
    <property type="component" value="Unassembled WGS sequence"/>
</dbReference>
<feature type="compositionally biased region" description="Polar residues" evidence="1">
    <location>
        <begin position="77"/>
        <end position="101"/>
    </location>
</feature>
<reference evidence="2 3" key="1">
    <citation type="journal article" date="2021" name="Nat. Commun.">
        <title>Genetic determinants of endophytism in the Arabidopsis root mycobiome.</title>
        <authorList>
            <person name="Mesny F."/>
            <person name="Miyauchi S."/>
            <person name="Thiergart T."/>
            <person name="Pickel B."/>
            <person name="Atanasova L."/>
            <person name="Karlsson M."/>
            <person name="Huettel B."/>
            <person name="Barry K.W."/>
            <person name="Haridas S."/>
            <person name="Chen C."/>
            <person name="Bauer D."/>
            <person name="Andreopoulos W."/>
            <person name="Pangilinan J."/>
            <person name="LaButti K."/>
            <person name="Riley R."/>
            <person name="Lipzen A."/>
            <person name="Clum A."/>
            <person name="Drula E."/>
            <person name="Henrissat B."/>
            <person name="Kohler A."/>
            <person name="Grigoriev I.V."/>
            <person name="Martin F.M."/>
            <person name="Hacquard S."/>
        </authorList>
    </citation>
    <scope>NUCLEOTIDE SEQUENCE [LARGE SCALE GENOMIC DNA]</scope>
    <source>
        <strain evidence="2 3">MPI-CAGE-CH-0241</strain>
    </source>
</reference>
<organism evidence="2 3">
    <name type="scientific">Thelonectria olida</name>
    <dbReference type="NCBI Taxonomy" id="1576542"/>
    <lineage>
        <taxon>Eukaryota</taxon>
        <taxon>Fungi</taxon>
        <taxon>Dikarya</taxon>
        <taxon>Ascomycota</taxon>
        <taxon>Pezizomycotina</taxon>
        <taxon>Sordariomycetes</taxon>
        <taxon>Hypocreomycetidae</taxon>
        <taxon>Hypocreales</taxon>
        <taxon>Nectriaceae</taxon>
        <taxon>Thelonectria</taxon>
    </lineage>
</organism>
<feature type="region of interest" description="Disordered" evidence="1">
    <location>
        <begin position="1"/>
        <end position="32"/>
    </location>
</feature>
<proteinExistence type="predicted"/>
<gene>
    <name evidence="2" type="ORF">B0T10DRAFT_576925</name>
</gene>
<accession>A0A9P8VZ64</accession>
<dbReference type="OrthoDB" id="4897974at2759"/>
<dbReference type="EMBL" id="JAGPYM010000018">
    <property type="protein sequence ID" value="KAH6885279.1"/>
    <property type="molecule type" value="Genomic_DNA"/>
</dbReference>
<dbReference type="AlphaFoldDB" id="A0A9P8VZ64"/>
<evidence type="ECO:0000313" key="2">
    <source>
        <dbReference type="EMBL" id="KAH6885279.1"/>
    </source>
</evidence>
<feature type="compositionally biased region" description="Low complexity" evidence="1">
    <location>
        <begin position="1"/>
        <end position="11"/>
    </location>
</feature>
<feature type="region of interest" description="Disordered" evidence="1">
    <location>
        <begin position="71"/>
        <end position="101"/>
    </location>
</feature>
<evidence type="ECO:0000313" key="3">
    <source>
        <dbReference type="Proteomes" id="UP000777438"/>
    </source>
</evidence>
<keyword evidence="3" id="KW-1185">Reference proteome</keyword>
<name>A0A9P8VZ64_9HYPO</name>
<comment type="caution">
    <text evidence="2">The sequence shown here is derived from an EMBL/GenBank/DDBJ whole genome shotgun (WGS) entry which is preliminary data.</text>
</comment>
<evidence type="ECO:0000256" key="1">
    <source>
        <dbReference type="SAM" id="MobiDB-lite"/>
    </source>
</evidence>
<protein>
    <submittedName>
        <fullName evidence="2">Uncharacterized protein</fullName>
    </submittedName>
</protein>
<sequence>MTGSRASSTTPTPTPNPSTRDEGSSSKMPAVAMPKYLSPATLHQTQGTSKLSLKSEQDCTDLLLKDFAALPEREIPNPSQETSQTRLPITSRDTSRSDGTMTNVWIGRTVRGAMADIVKKP</sequence>